<sequence>MSTQAVADIGLIGLAVMVSVFHSFFGRHTNGTLRVWLRLCVFGVCTEFVAIVKWRRQHRYYYRLNVTKVGRGPKPPLTHVSWL</sequence>
<keyword evidence="1" id="KW-0472">Membrane</keyword>
<keyword evidence="1" id="KW-1133">Transmembrane helix</keyword>
<evidence type="ECO:0000313" key="2">
    <source>
        <dbReference type="EMBL" id="KAI8579520.1"/>
    </source>
</evidence>
<reference evidence="2" key="2">
    <citation type="journal article" date="2022" name="Proc. Natl. Acad. Sci. U.S.A.">
        <title>Diploid-dominant life cycles characterize the early evolution of Fungi.</title>
        <authorList>
            <person name="Amses K.R."/>
            <person name="Simmons D.R."/>
            <person name="Longcore J.E."/>
            <person name="Mondo S.J."/>
            <person name="Seto K."/>
            <person name="Jeronimo G.H."/>
            <person name="Bonds A.E."/>
            <person name="Quandt C.A."/>
            <person name="Davis W.J."/>
            <person name="Chang Y."/>
            <person name="Federici B.A."/>
            <person name="Kuo A."/>
            <person name="LaButti K."/>
            <person name="Pangilinan J."/>
            <person name="Andreopoulos W."/>
            <person name="Tritt A."/>
            <person name="Riley R."/>
            <person name="Hundley H."/>
            <person name="Johnson J."/>
            <person name="Lipzen A."/>
            <person name="Barry K."/>
            <person name="Lang B.F."/>
            <person name="Cuomo C.A."/>
            <person name="Buchler N.E."/>
            <person name="Grigoriev I.V."/>
            <person name="Spatafora J.W."/>
            <person name="Stajich J.E."/>
            <person name="James T.Y."/>
        </authorList>
    </citation>
    <scope>NUCLEOTIDE SEQUENCE</scope>
    <source>
        <strain evidence="2">AG</strain>
    </source>
</reference>
<name>A0AAD5EC57_UMBRA</name>
<dbReference type="Proteomes" id="UP001206595">
    <property type="component" value="Unassembled WGS sequence"/>
</dbReference>
<keyword evidence="3" id="KW-1185">Reference proteome</keyword>
<feature type="transmembrane region" description="Helical" evidence="1">
    <location>
        <begin position="36"/>
        <end position="54"/>
    </location>
</feature>
<dbReference type="AlphaFoldDB" id="A0AAD5EC57"/>
<comment type="caution">
    <text evidence="2">The sequence shown here is derived from an EMBL/GenBank/DDBJ whole genome shotgun (WGS) entry which is preliminary data.</text>
</comment>
<organism evidence="2 3">
    <name type="scientific">Umbelopsis ramanniana AG</name>
    <dbReference type="NCBI Taxonomy" id="1314678"/>
    <lineage>
        <taxon>Eukaryota</taxon>
        <taxon>Fungi</taxon>
        <taxon>Fungi incertae sedis</taxon>
        <taxon>Mucoromycota</taxon>
        <taxon>Mucoromycotina</taxon>
        <taxon>Umbelopsidomycetes</taxon>
        <taxon>Umbelopsidales</taxon>
        <taxon>Umbelopsidaceae</taxon>
        <taxon>Umbelopsis</taxon>
    </lineage>
</organism>
<dbReference type="EMBL" id="MU620919">
    <property type="protein sequence ID" value="KAI8579520.1"/>
    <property type="molecule type" value="Genomic_DNA"/>
</dbReference>
<accession>A0AAD5EC57</accession>
<reference evidence="2" key="1">
    <citation type="submission" date="2021-06" db="EMBL/GenBank/DDBJ databases">
        <authorList>
            <consortium name="DOE Joint Genome Institute"/>
            <person name="Mondo S.J."/>
            <person name="Amses K.R."/>
            <person name="Simmons D.R."/>
            <person name="Longcore J.E."/>
            <person name="Seto K."/>
            <person name="Alves G.H."/>
            <person name="Bonds A.E."/>
            <person name="Quandt C.A."/>
            <person name="Davis W.J."/>
            <person name="Chang Y."/>
            <person name="Letcher P.M."/>
            <person name="Powell M.J."/>
            <person name="Kuo A."/>
            <person name="Labutti K."/>
            <person name="Pangilinan J."/>
            <person name="Andreopoulos W."/>
            <person name="Tritt A."/>
            <person name="Riley R."/>
            <person name="Hundley H."/>
            <person name="Johnson J."/>
            <person name="Lipzen A."/>
            <person name="Barry K."/>
            <person name="Berbee M.L."/>
            <person name="Buchler N.E."/>
            <person name="Grigoriev I.V."/>
            <person name="Spatafora J.W."/>
            <person name="Stajich J.E."/>
            <person name="James T.Y."/>
        </authorList>
    </citation>
    <scope>NUCLEOTIDE SEQUENCE</scope>
    <source>
        <strain evidence="2">AG</strain>
    </source>
</reference>
<dbReference type="GeneID" id="75914428"/>
<dbReference type="RefSeq" id="XP_051444524.1">
    <property type="nucleotide sequence ID" value="XM_051589083.1"/>
</dbReference>
<protein>
    <submittedName>
        <fullName evidence="2">Uncharacterized protein</fullName>
    </submittedName>
</protein>
<evidence type="ECO:0000313" key="3">
    <source>
        <dbReference type="Proteomes" id="UP001206595"/>
    </source>
</evidence>
<gene>
    <name evidence="2" type="ORF">K450DRAFT_241370</name>
</gene>
<feature type="transmembrane region" description="Helical" evidence="1">
    <location>
        <begin position="5"/>
        <end position="24"/>
    </location>
</feature>
<keyword evidence="1" id="KW-0812">Transmembrane</keyword>
<evidence type="ECO:0000256" key="1">
    <source>
        <dbReference type="SAM" id="Phobius"/>
    </source>
</evidence>
<proteinExistence type="predicted"/>